<dbReference type="AlphaFoldDB" id="A0A194AMR5"/>
<name>A0A194AMR5_PINFU</name>
<sequence length="104" mass="11823">MEPKPSTDALKPQIADPKQHYNWFCPPKPKIPRKRSGDEEMHYNWFLPPGPKIDIPSRKRSESFGEDSSGAGSPPPIGSPPTFGAFERRQSTEKALYKEFHPNF</sequence>
<protein>
    <submittedName>
        <fullName evidence="2">Uncharacterized protein</fullName>
    </submittedName>
</protein>
<proteinExistence type="predicted"/>
<evidence type="ECO:0000256" key="1">
    <source>
        <dbReference type="SAM" id="MobiDB-lite"/>
    </source>
</evidence>
<evidence type="ECO:0000313" key="2">
    <source>
        <dbReference type="EMBL" id="JAS03772.1"/>
    </source>
</evidence>
<dbReference type="EMBL" id="GELH01000499">
    <property type="protein sequence ID" value="JAS03773.1"/>
    <property type="molecule type" value="Transcribed_RNA"/>
</dbReference>
<reference evidence="2" key="1">
    <citation type="submission" date="2016-03" db="EMBL/GenBank/DDBJ databases">
        <authorList>
            <person name="Ploux O."/>
        </authorList>
    </citation>
    <scope>NUCLEOTIDE SEQUENCE</scope>
    <source>
        <tissue evidence="2">Mantle</tissue>
    </source>
</reference>
<feature type="region of interest" description="Disordered" evidence="1">
    <location>
        <begin position="1"/>
        <end position="90"/>
    </location>
</feature>
<accession>A0A194AMR5</accession>
<organism evidence="2">
    <name type="scientific">Pinctada fucata</name>
    <name type="common">Akoya pearl oyster</name>
    <name type="synonym">Pinctada imbricata fucata</name>
    <dbReference type="NCBI Taxonomy" id="50426"/>
    <lineage>
        <taxon>Eukaryota</taxon>
        <taxon>Metazoa</taxon>
        <taxon>Spiralia</taxon>
        <taxon>Lophotrochozoa</taxon>
        <taxon>Mollusca</taxon>
        <taxon>Bivalvia</taxon>
        <taxon>Autobranchia</taxon>
        <taxon>Pteriomorphia</taxon>
        <taxon>Pterioida</taxon>
        <taxon>Pterioidea</taxon>
        <taxon>Pteriidae</taxon>
        <taxon>Pinctada</taxon>
    </lineage>
</organism>
<dbReference type="EMBL" id="GELH01000500">
    <property type="protein sequence ID" value="JAS03772.1"/>
    <property type="molecule type" value="Transcribed_RNA"/>
</dbReference>